<proteinExistence type="predicted"/>
<gene>
    <name evidence="3" type="ORF">V1264_023054</name>
</gene>
<feature type="region of interest" description="Disordered" evidence="1">
    <location>
        <begin position="123"/>
        <end position="153"/>
    </location>
</feature>
<evidence type="ECO:0000256" key="2">
    <source>
        <dbReference type="SAM" id="SignalP"/>
    </source>
</evidence>
<feature type="region of interest" description="Disordered" evidence="1">
    <location>
        <begin position="265"/>
        <end position="289"/>
    </location>
</feature>
<feature type="compositionally biased region" description="Polar residues" evidence="1">
    <location>
        <begin position="377"/>
        <end position="388"/>
    </location>
</feature>
<feature type="region of interest" description="Disordered" evidence="1">
    <location>
        <begin position="348"/>
        <end position="413"/>
    </location>
</feature>
<feature type="region of interest" description="Disordered" evidence="1">
    <location>
        <begin position="182"/>
        <end position="217"/>
    </location>
</feature>
<evidence type="ECO:0000256" key="1">
    <source>
        <dbReference type="SAM" id="MobiDB-lite"/>
    </source>
</evidence>
<feature type="compositionally biased region" description="Low complexity" evidence="1">
    <location>
        <begin position="123"/>
        <end position="149"/>
    </location>
</feature>
<dbReference type="EMBL" id="JBAMIC010000011">
    <property type="protein sequence ID" value="KAK7100046.1"/>
    <property type="molecule type" value="Genomic_DNA"/>
</dbReference>
<dbReference type="AlphaFoldDB" id="A0AAN9B691"/>
<protein>
    <submittedName>
        <fullName evidence="3">Uncharacterized protein</fullName>
    </submittedName>
</protein>
<accession>A0AAN9B691</accession>
<evidence type="ECO:0000313" key="4">
    <source>
        <dbReference type="Proteomes" id="UP001374579"/>
    </source>
</evidence>
<feature type="region of interest" description="Disordered" evidence="1">
    <location>
        <begin position="28"/>
        <end position="66"/>
    </location>
</feature>
<feature type="signal peptide" evidence="2">
    <location>
        <begin position="1"/>
        <end position="22"/>
    </location>
</feature>
<feature type="compositionally biased region" description="Pro residues" evidence="1">
    <location>
        <begin position="359"/>
        <end position="374"/>
    </location>
</feature>
<dbReference type="Proteomes" id="UP001374579">
    <property type="component" value="Unassembled WGS sequence"/>
</dbReference>
<feature type="compositionally biased region" description="Gly residues" evidence="1">
    <location>
        <begin position="42"/>
        <end position="56"/>
    </location>
</feature>
<feature type="compositionally biased region" description="Low complexity" evidence="1">
    <location>
        <begin position="348"/>
        <end position="358"/>
    </location>
</feature>
<feature type="compositionally biased region" description="Low complexity" evidence="1">
    <location>
        <begin position="306"/>
        <end position="315"/>
    </location>
</feature>
<name>A0AAN9B691_9CAEN</name>
<feature type="compositionally biased region" description="Low complexity" evidence="1">
    <location>
        <begin position="28"/>
        <end position="41"/>
    </location>
</feature>
<sequence>MCSFVVLRSLFLSGMLLAAVSAAPLGPDGSPGSGAASLDGSGSTGSSGGSVSGSAGGSVPFDAKSPENPHWNSFLSEVASQTSRTLADLQATAATDPSIGVMWDVYVHSLGDGAALPSVSASLGASASNSAGSPSSGNSAGSPSSGSGSTAELPNVNQNWFQSFFKNPTGAAANSLSTNNFGSSSGGSMDQMFSRFRLPSSSGQSQQTQQSQPMPNSRALGQQFYSLVSPALMQSFMPQPSQQNQQNQQNQQRVSVAVPLTVRLPDTGWGGSGAVQQRAPTTPRPAPLSDAALQQLGDELLRLLGKTPADPLPATQAPPPPPPPPAAPQSGMTQFDLTNLTNSLVQSLTQGLGQSQPQPQTPPPPPPQPQPQPKPQLNTQMQAQLQPPNQVPAGPSFGRDLVNMPSNNNVQRGPGFGFPPGGMGIPGLPRTAAMNPMVNLHQARFKAGASRDLGCRTLGEIIDMDVPRPLNLNCPRLCPAMLGRAMTGKRFGLTCLCCPIFVSDQAIGFRSIVRQAESLA</sequence>
<feature type="region of interest" description="Disordered" evidence="1">
    <location>
        <begin position="306"/>
        <end position="333"/>
    </location>
</feature>
<keyword evidence="4" id="KW-1185">Reference proteome</keyword>
<feature type="compositionally biased region" description="Low complexity" evidence="1">
    <location>
        <begin position="200"/>
        <end position="212"/>
    </location>
</feature>
<organism evidence="3 4">
    <name type="scientific">Littorina saxatilis</name>
    <dbReference type="NCBI Taxonomy" id="31220"/>
    <lineage>
        <taxon>Eukaryota</taxon>
        <taxon>Metazoa</taxon>
        <taxon>Spiralia</taxon>
        <taxon>Lophotrochozoa</taxon>
        <taxon>Mollusca</taxon>
        <taxon>Gastropoda</taxon>
        <taxon>Caenogastropoda</taxon>
        <taxon>Littorinimorpha</taxon>
        <taxon>Littorinoidea</taxon>
        <taxon>Littorinidae</taxon>
        <taxon>Littorina</taxon>
    </lineage>
</organism>
<keyword evidence="2" id="KW-0732">Signal</keyword>
<evidence type="ECO:0000313" key="3">
    <source>
        <dbReference type="EMBL" id="KAK7100046.1"/>
    </source>
</evidence>
<feature type="chain" id="PRO_5042861233" evidence="2">
    <location>
        <begin position="23"/>
        <end position="520"/>
    </location>
</feature>
<feature type="compositionally biased region" description="Pro residues" evidence="1">
    <location>
        <begin position="316"/>
        <end position="327"/>
    </location>
</feature>
<reference evidence="3 4" key="1">
    <citation type="submission" date="2024-02" db="EMBL/GenBank/DDBJ databases">
        <title>Chromosome-scale genome assembly of the rough periwinkle Littorina saxatilis.</title>
        <authorList>
            <person name="De Jode A."/>
            <person name="Faria R."/>
            <person name="Formenti G."/>
            <person name="Sims Y."/>
            <person name="Smith T.P."/>
            <person name="Tracey A."/>
            <person name="Wood J.M.D."/>
            <person name="Zagrodzka Z.B."/>
            <person name="Johannesson K."/>
            <person name="Butlin R.K."/>
            <person name="Leder E.H."/>
        </authorList>
    </citation>
    <scope>NUCLEOTIDE SEQUENCE [LARGE SCALE GENOMIC DNA]</scope>
    <source>
        <strain evidence="3">Snail1</strain>
        <tissue evidence="3">Muscle</tissue>
    </source>
</reference>
<comment type="caution">
    <text evidence="3">The sequence shown here is derived from an EMBL/GenBank/DDBJ whole genome shotgun (WGS) entry which is preliminary data.</text>
</comment>